<name>A0A402D765_9BACT</name>
<accession>A0A402D765</accession>
<protein>
    <submittedName>
        <fullName evidence="1">Uncharacterized protein</fullName>
    </submittedName>
</protein>
<dbReference type="Proteomes" id="UP000287394">
    <property type="component" value="Chromosome"/>
</dbReference>
<sequence>MKITLSDSGMGSLQYHGDELLSDGALSVQHVTLSGAGGQSRDGDLKPLASKIDPSTRKIKNTYSWGAVSCAYEVKADRLSLTIGVLNTSPATISGIWIQPLALKFPQAPKDWTPNAVYMGANLGAPTISYANYGSGAVAVCNEDFARPLLMGFPGRADLQTRPIWVCSSNIGWMSQQLDSRIVRPIAPGGYDLYHISLRFGAPAATQKSLTADLLKKFEATYPPTLQWKDRRPIGTLHLAVSEPQYHSASNPRGWLMEPTMDVVSERGRAAFRKRIMDYADESVKFLQEMNAQGMVTWDIEGEEYPQATTYIGDPRLTKTLAPEMDAIADEYFKKFTDAGLKTGLCVRPQILRHTAAATEQTEISDPAKVVGVLYDKMVYAHKRWGCTLFYVDSNGDPNVPYDPAIFHNVAVKLKKSGISALIMPEHQNTRYYADTAPYDELRLGVTTTPADIRDVYPGAFSAIYAPDGPLDKDHDALVAAVKRGDILMFRGWWADPQNPQISKIYQDAGR</sequence>
<proteinExistence type="predicted"/>
<gene>
    <name evidence="1" type="ORF">CCAX7_41350</name>
</gene>
<dbReference type="EMBL" id="AP025739">
    <property type="protein sequence ID" value="BDI32084.1"/>
    <property type="molecule type" value="Genomic_DNA"/>
</dbReference>
<dbReference type="KEGG" id="ccot:CCAX7_41350"/>
<keyword evidence="2" id="KW-1185">Reference proteome</keyword>
<dbReference type="AlphaFoldDB" id="A0A402D765"/>
<dbReference type="OrthoDB" id="1551464at2"/>
<dbReference type="RefSeq" id="WP_125206438.1">
    <property type="nucleotide sequence ID" value="NZ_AP025739.1"/>
</dbReference>
<organism evidence="1 2">
    <name type="scientific">Capsulimonas corticalis</name>
    <dbReference type="NCBI Taxonomy" id="2219043"/>
    <lineage>
        <taxon>Bacteria</taxon>
        <taxon>Bacillati</taxon>
        <taxon>Armatimonadota</taxon>
        <taxon>Armatimonadia</taxon>
        <taxon>Capsulimonadales</taxon>
        <taxon>Capsulimonadaceae</taxon>
        <taxon>Capsulimonas</taxon>
    </lineage>
</organism>
<evidence type="ECO:0000313" key="1">
    <source>
        <dbReference type="EMBL" id="BDI32084.1"/>
    </source>
</evidence>
<reference evidence="1 2" key="1">
    <citation type="journal article" date="2019" name="Int. J. Syst. Evol. Microbiol.">
        <title>Capsulimonas corticalis gen. nov., sp. nov., an aerobic capsulated bacterium, of a novel bacterial order, Capsulimonadales ord. nov., of the class Armatimonadia of the phylum Armatimonadetes.</title>
        <authorList>
            <person name="Li J."/>
            <person name="Kudo C."/>
            <person name="Tonouchi A."/>
        </authorList>
    </citation>
    <scope>NUCLEOTIDE SEQUENCE [LARGE SCALE GENOMIC DNA]</scope>
    <source>
        <strain evidence="1 2">AX-7</strain>
    </source>
</reference>
<evidence type="ECO:0000313" key="2">
    <source>
        <dbReference type="Proteomes" id="UP000287394"/>
    </source>
</evidence>